<dbReference type="AlphaFoldDB" id="A0A9X4MY84"/>
<dbReference type="EMBL" id="JANCMU010000042">
    <property type="protein sequence ID" value="MDG4947078.1"/>
    <property type="molecule type" value="Genomic_DNA"/>
</dbReference>
<sequence length="62" mass="6497">KAQRTVAMTARIVAIRGIVYNAEGAASITADLIEAVKPELLSAADPADRAAAQLGSKSRDFR</sequence>
<evidence type="ECO:0000313" key="1">
    <source>
        <dbReference type="EMBL" id="MDG4947078.1"/>
    </source>
</evidence>
<feature type="non-terminal residue" evidence="1">
    <location>
        <position position="1"/>
    </location>
</feature>
<organism evidence="1 2">
    <name type="scientific">Profundicola chukchiensis</name>
    <dbReference type="NCBI Taxonomy" id="2961959"/>
    <lineage>
        <taxon>Bacteria</taxon>
        <taxon>Pseudomonadati</taxon>
        <taxon>Bacteroidota</taxon>
        <taxon>Flavobacteriia</taxon>
        <taxon>Flavobacteriales</taxon>
        <taxon>Weeksellaceae</taxon>
        <taxon>Profundicola</taxon>
    </lineage>
</organism>
<gene>
    <name evidence="1" type="ORF">NMK71_11730</name>
</gene>
<evidence type="ECO:0000313" key="2">
    <source>
        <dbReference type="Proteomes" id="UP001152599"/>
    </source>
</evidence>
<dbReference type="RefSeq" id="WP_304421331.1">
    <property type="nucleotide sequence ID" value="NZ_JANCMU010000042.1"/>
</dbReference>
<accession>A0A9X4MY84</accession>
<dbReference type="Proteomes" id="UP001152599">
    <property type="component" value="Unassembled WGS sequence"/>
</dbReference>
<keyword evidence="2" id="KW-1185">Reference proteome</keyword>
<name>A0A9X4MY84_9FLAO</name>
<protein>
    <submittedName>
        <fullName evidence="1">Uncharacterized protein</fullName>
    </submittedName>
</protein>
<comment type="caution">
    <text evidence="1">The sequence shown here is derived from an EMBL/GenBank/DDBJ whole genome shotgun (WGS) entry which is preliminary data.</text>
</comment>
<proteinExistence type="predicted"/>
<reference evidence="1" key="1">
    <citation type="submission" date="2022-07" db="EMBL/GenBank/DDBJ databases">
        <title>Description and genome-wide analysis of Profundicola chukchiensis gen. nov., sp. nov., marine bacteria isolated from bottom sediments of the Chukchi Sea.</title>
        <authorList>
            <person name="Romanenko L."/>
            <person name="Otstavnykh N."/>
            <person name="Kurilenko V."/>
            <person name="Eremeev V."/>
            <person name="Velansky P."/>
            <person name="Mikhailov V."/>
            <person name="Isaeva M."/>
        </authorList>
    </citation>
    <scope>NUCLEOTIDE SEQUENCE</scope>
    <source>
        <strain evidence="1">KMM 9713</strain>
    </source>
</reference>